<name>A0A6I3M4G7_9MICO</name>
<feature type="transmembrane region" description="Helical" evidence="1">
    <location>
        <begin position="69"/>
        <end position="95"/>
    </location>
</feature>
<reference evidence="2 3" key="1">
    <citation type="submission" date="2019-11" db="EMBL/GenBank/DDBJ databases">
        <title>Agromyces kandeliae sp. nov., isolated from mangrove soil.</title>
        <authorList>
            <person name="Wang R."/>
        </authorList>
    </citation>
    <scope>NUCLEOTIDE SEQUENCE [LARGE SCALE GENOMIC DNA]</scope>
    <source>
        <strain evidence="2 3">JCM 11433</strain>
    </source>
</reference>
<dbReference type="EMBL" id="WMLB01000020">
    <property type="protein sequence ID" value="MTH68359.1"/>
    <property type="molecule type" value="Genomic_DNA"/>
</dbReference>
<evidence type="ECO:0000256" key="1">
    <source>
        <dbReference type="SAM" id="Phobius"/>
    </source>
</evidence>
<dbReference type="AlphaFoldDB" id="A0A6I3M4G7"/>
<evidence type="ECO:0000313" key="2">
    <source>
        <dbReference type="EMBL" id="MTH68359.1"/>
    </source>
</evidence>
<dbReference type="Proteomes" id="UP000433071">
    <property type="component" value="Unassembled WGS sequence"/>
</dbReference>
<sequence>MLTPEAFADAIGGSDEKVGAHSRYEIDPERMFARTGLGWRTCVGFFWGALFVLAIVVFLWFAVSDGDVAVIFGIPAPGLLILSVGLLAGAALALAPNLHRRLGIIATAHCGDMFVIGATPLAGTYLVVTVDRIVAFDRRETLLGRWRAEEIDAVALKQFGNAVGAVLFTHDRCFELSISARAGGPFAPAWSTGGALGRTQLRSAIEASLQRCGIPAVTSGPVAG</sequence>
<keyword evidence="1" id="KW-0472">Membrane</keyword>
<protein>
    <submittedName>
        <fullName evidence="2">Uncharacterized protein</fullName>
    </submittedName>
</protein>
<proteinExistence type="predicted"/>
<accession>A0A6I3M4G7</accession>
<feature type="transmembrane region" description="Helical" evidence="1">
    <location>
        <begin position="37"/>
        <end position="63"/>
    </location>
</feature>
<keyword evidence="1" id="KW-1133">Transmembrane helix</keyword>
<keyword evidence="1" id="KW-0812">Transmembrane</keyword>
<comment type="caution">
    <text evidence="2">The sequence shown here is derived from an EMBL/GenBank/DDBJ whole genome shotgun (WGS) entry which is preliminary data.</text>
</comment>
<dbReference type="OrthoDB" id="9836653at2"/>
<organism evidence="2 3">
    <name type="scientific">Agromyces bracchium</name>
    <dbReference type="NCBI Taxonomy" id="88376"/>
    <lineage>
        <taxon>Bacteria</taxon>
        <taxon>Bacillati</taxon>
        <taxon>Actinomycetota</taxon>
        <taxon>Actinomycetes</taxon>
        <taxon>Micrococcales</taxon>
        <taxon>Microbacteriaceae</taxon>
        <taxon>Agromyces</taxon>
    </lineage>
</organism>
<gene>
    <name evidence="2" type="ORF">GJ743_08250</name>
</gene>
<dbReference type="RefSeq" id="WP_155051438.1">
    <property type="nucleotide sequence ID" value="NZ_BAAAIB010000001.1"/>
</dbReference>
<keyword evidence="3" id="KW-1185">Reference proteome</keyword>
<evidence type="ECO:0000313" key="3">
    <source>
        <dbReference type="Proteomes" id="UP000433071"/>
    </source>
</evidence>